<evidence type="ECO:0000256" key="8">
    <source>
        <dbReference type="RuleBase" id="RU004447"/>
    </source>
</evidence>
<proteinExistence type="inferred from homology"/>
<comment type="similarity">
    <text evidence="2 8">Belongs to the peptidase M16 family.</text>
</comment>
<keyword evidence="7" id="KW-0482">Metalloprotease</keyword>
<dbReference type="GO" id="GO:0004222">
    <property type="term" value="F:metalloendopeptidase activity"/>
    <property type="evidence" value="ECO:0007669"/>
    <property type="project" value="InterPro"/>
</dbReference>
<evidence type="ECO:0000259" key="10">
    <source>
        <dbReference type="Pfam" id="PF05193"/>
    </source>
</evidence>
<evidence type="ECO:0000256" key="4">
    <source>
        <dbReference type="ARBA" id="ARBA00022723"/>
    </source>
</evidence>
<dbReference type="InterPro" id="IPR050626">
    <property type="entry name" value="Peptidase_M16"/>
</dbReference>
<keyword evidence="6" id="KW-0862">Zinc</keyword>
<dbReference type="SUPFAM" id="SSF63411">
    <property type="entry name" value="LuxS/MPP-like metallohydrolase"/>
    <property type="match status" value="4"/>
</dbReference>
<dbReference type="PANTHER" id="PTHR43690:SF34">
    <property type="entry name" value="ZINC PROTEASE PQQL-LIKE"/>
    <property type="match status" value="1"/>
</dbReference>
<organism evidence="11 12">
    <name type="scientific">Zhouia amylolytica</name>
    <dbReference type="NCBI Taxonomy" id="376730"/>
    <lineage>
        <taxon>Bacteria</taxon>
        <taxon>Pseudomonadati</taxon>
        <taxon>Bacteroidota</taxon>
        <taxon>Flavobacteriia</taxon>
        <taxon>Flavobacteriales</taxon>
        <taxon>Flavobacteriaceae</taxon>
        <taxon>Zhouia</taxon>
    </lineage>
</organism>
<evidence type="ECO:0000256" key="5">
    <source>
        <dbReference type="ARBA" id="ARBA00022801"/>
    </source>
</evidence>
<comment type="cofactor">
    <cofactor evidence="1">
        <name>Zn(2+)</name>
        <dbReference type="ChEBI" id="CHEBI:29105"/>
    </cofactor>
</comment>
<dbReference type="InterPro" id="IPR011765">
    <property type="entry name" value="Pept_M16_N"/>
</dbReference>
<keyword evidence="5" id="KW-0378">Hydrolase</keyword>
<dbReference type="GO" id="GO:0006508">
    <property type="term" value="P:proteolysis"/>
    <property type="evidence" value="ECO:0007669"/>
    <property type="project" value="UniProtKB-KW"/>
</dbReference>
<evidence type="ECO:0000256" key="2">
    <source>
        <dbReference type="ARBA" id="ARBA00007261"/>
    </source>
</evidence>
<dbReference type="PROSITE" id="PS00143">
    <property type="entry name" value="INSULINASE"/>
    <property type="match status" value="1"/>
</dbReference>
<keyword evidence="4" id="KW-0479">Metal-binding</keyword>
<evidence type="ECO:0000256" key="7">
    <source>
        <dbReference type="ARBA" id="ARBA00023049"/>
    </source>
</evidence>
<accession>A0A1I6VGM8</accession>
<dbReference type="InterPro" id="IPR007863">
    <property type="entry name" value="Peptidase_M16_C"/>
</dbReference>
<dbReference type="PANTHER" id="PTHR43690">
    <property type="entry name" value="NARDILYSIN"/>
    <property type="match status" value="1"/>
</dbReference>
<dbReference type="Pfam" id="PF05193">
    <property type="entry name" value="Peptidase_M16_C"/>
    <property type="match status" value="2"/>
</dbReference>
<dbReference type="InterPro" id="IPR001431">
    <property type="entry name" value="Pept_M16_Zn_BS"/>
</dbReference>
<feature type="domain" description="Peptidase M16 N-terminal" evidence="9">
    <location>
        <begin position="43"/>
        <end position="160"/>
    </location>
</feature>
<evidence type="ECO:0000256" key="6">
    <source>
        <dbReference type="ARBA" id="ARBA00022833"/>
    </source>
</evidence>
<dbReference type="GO" id="GO:0046872">
    <property type="term" value="F:metal ion binding"/>
    <property type="evidence" value="ECO:0007669"/>
    <property type="project" value="UniProtKB-KW"/>
</dbReference>
<dbReference type="Gene3D" id="3.30.830.10">
    <property type="entry name" value="Metalloenzyme, LuxS/M16 peptidase-like"/>
    <property type="match status" value="4"/>
</dbReference>
<feature type="domain" description="Peptidase M16 C-terminal" evidence="10">
    <location>
        <begin position="199"/>
        <end position="379"/>
    </location>
</feature>
<protein>
    <submittedName>
        <fullName evidence="11">Zinc protease</fullName>
    </submittedName>
</protein>
<dbReference type="InterPro" id="IPR011249">
    <property type="entry name" value="Metalloenz_LuxS/M16"/>
</dbReference>
<name>A0A1I6VGM8_9FLAO</name>
<gene>
    <name evidence="11" type="ORF">SAMN04487906_3099</name>
</gene>
<dbReference type="AlphaFoldDB" id="A0A1I6VGM8"/>
<evidence type="ECO:0000256" key="1">
    <source>
        <dbReference type="ARBA" id="ARBA00001947"/>
    </source>
</evidence>
<dbReference type="EMBL" id="FPAG01000009">
    <property type="protein sequence ID" value="SFT12634.1"/>
    <property type="molecule type" value="Genomic_DNA"/>
</dbReference>
<keyword evidence="3 11" id="KW-0645">Protease</keyword>
<dbReference type="Pfam" id="PF00675">
    <property type="entry name" value="Peptidase_M16"/>
    <property type="match status" value="1"/>
</dbReference>
<evidence type="ECO:0000259" key="9">
    <source>
        <dbReference type="Pfam" id="PF00675"/>
    </source>
</evidence>
<dbReference type="Proteomes" id="UP000183209">
    <property type="component" value="Unassembled WGS sequence"/>
</dbReference>
<reference evidence="11 12" key="1">
    <citation type="submission" date="2016-10" db="EMBL/GenBank/DDBJ databases">
        <authorList>
            <person name="de Groot N.N."/>
        </authorList>
    </citation>
    <scope>NUCLEOTIDE SEQUENCE [LARGE SCALE GENOMIC DNA]</scope>
    <source>
        <strain evidence="11 12">CGMCC 1.6114</strain>
    </source>
</reference>
<evidence type="ECO:0000256" key="3">
    <source>
        <dbReference type="ARBA" id="ARBA00022670"/>
    </source>
</evidence>
<sequence>MLATTSLSLAQDFHNLSEEVPFDKSVRKGVLPNGLTYYIKHNEVPKDRASYYIIQNVGSVLENDDQNGLAHFLEHMAFNGTTTFPGNSMIDFLERNGIKFGKEINAYTAHNETVYNISKVPTINEKVVDSCLYILRDWCNGLTLTTKEIDAERGVIQEEWRSRLGLGTRISEQVNDIKYNHTIYANRPPIGSMDVVRNFDPETLRDFYHDWYRTDLQAVAIIGDFNVDEMEKRVIDLFSSIPAVDNPKKRKFINIPDNKSPLYTLGTDKELKNVNISLNIRHPEKSGNTLNDLRNKYINRFFNALMAGRYSEIKAKEDVPFLSGSVKYTNFVRGYKTFKITAIAEPSKSKEAFEAVYQELQRVVNHGFTAGEFERLKANMLVRVENNYLKGDKISSDSYAKALKSVYLDGASLTNQRFNYEFAKSIIPGITLKEVNDFMVNLLTEKNRVYIVTGPSNKKNDLPSLNELQKITSIVQKKKLLPFTDSAPIADNLLANEPIGGEVITEKPVDAFGATEWILSNGAKVVYRYADYQKNSVSLYAASEGGASVYGIEDIPSYSAASQYTRYFGIGELDPITYKKVMAGKTASSSFSIGDFTESVSGYSTTKDVETMMKLVYMRFEEPRFDKEKFNELLDRNRASVKNAVKSVTSFVKDTVNNIVNNGNPRMLKFDEKYLDQISFDRLKEIYSDRFSNAGDFTFFIVGDVQEEVIKPLVEKYIGAISDMGRNESIINHGNYFPKGKNEHKIMVKMGTPKSGVQIKMRTDIEYSREKIIYHSILGSILNLRFTENIREKEGGTYGVSVKSRGSRIPESMLSLDISFQCDPDRADYLKSLVYNELEKVKTHVRQDDLDKVAFNMKKNSEHSTESNRFWMNALRTYYRNGENMLASSYYDDIIDNVTPEDIENAAKTFLKDADVLDLMVFPKDTMQ</sequence>
<feature type="domain" description="Peptidase M16 C-terminal" evidence="10">
    <location>
        <begin position="678"/>
        <end position="853"/>
    </location>
</feature>
<evidence type="ECO:0000313" key="11">
    <source>
        <dbReference type="EMBL" id="SFT12634.1"/>
    </source>
</evidence>
<evidence type="ECO:0000313" key="12">
    <source>
        <dbReference type="Proteomes" id="UP000183209"/>
    </source>
</evidence>